<name>A0A9Q1EJF6_SYNKA</name>
<gene>
    <name evidence="1" type="ORF">SKAU_G00345560</name>
</gene>
<evidence type="ECO:0000313" key="2">
    <source>
        <dbReference type="Proteomes" id="UP001152622"/>
    </source>
</evidence>
<keyword evidence="2" id="KW-1185">Reference proteome</keyword>
<reference evidence="1" key="1">
    <citation type="journal article" date="2023" name="Science">
        <title>Genome structures resolve the early diversification of teleost fishes.</title>
        <authorList>
            <person name="Parey E."/>
            <person name="Louis A."/>
            <person name="Montfort J."/>
            <person name="Bouchez O."/>
            <person name="Roques C."/>
            <person name="Iampietro C."/>
            <person name="Lluch J."/>
            <person name="Castinel A."/>
            <person name="Donnadieu C."/>
            <person name="Desvignes T."/>
            <person name="Floi Bucao C."/>
            <person name="Jouanno E."/>
            <person name="Wen M."/>
            <person name="Mejri S."/>
            <person name="Dirks R."/>
            <person name="Jansen H."/>
            <person name="Henkel C."/>
            <person name="Chen W.J."/>
            <person name="Zahm M."/>
            <person name="Cabau C."/>
            <person name="Klopp C."/>
            <person name="Thompson A.W."/>
            <person name="Robinson-Rechavi M."/>
            <person name="Braasch I."/>
            <person name="Lecointre G."/>
            <person name="Bobe J."/>
            <person name="Postlethwait J.H."/>
            <person name="Berthelot C."/>
            <person name="Roest Crollius H."/>
            <person name="Guiguen Y."/>
        </authorList>
    </citation>
    <scope>NUCLEOTIDE SEQUENCE</scope>
    <source>
        <strain evidence="1">WJC10195</strain>
    </source>
</reference>
<organism evidence="1 2">
    <name type="scientific">Synaphobranchus kaupii</name>
    <name type="common">Kaup's arrowtooth eel</name>
    <dbReference type="NCBI Taxonomy" id="118154"/>
    <lineage>
        <taxon>Eukaryota</taxon>
        <taxon>Metazoa</taxon>
        <taxon>Chordata</taxon>
        <taxon>Craniata</taxon>
        <taxon>Vertebrata</taxon>
        <taxon>Euteleostomi</taxon>
        <taxon>Actinopterygii</taxon>
        <taxon>Neopterygii</taxon>
        <taxon>Teleostei</taxon>
        <taxon>Anguilliformes</taxon>
        <taxon>Synaphobranchidae</taxon>
        <taxon>Synaphobranchus</taxon>
    </lineage>
</organism>
<sequence>MKRALKGAGGVRCVGNALLHVERVVALFRDLLSGLTLGGVFGVGRDLLSDLNLASPKTAMESVNIWLPFKANVPGTGVAVLRSFA</sequence>
<evidence type="ECO:0000313" key="1">
    <source>
        <dbReference type="EMBL" id="KAJ8339923.1"/>
    </source>
</evidence>
<protein>
    <submittedName>
        <fullName evidence="1">Uncharacterized protein</fullName>
    </submittedName>
</protein>
<proteinExistence type="predicted"/>
<dbReference type="EMBL" id="JAINUF010000016">
    <property type="protein sequence ID" value="KAJ8339923.1"/>
    <property type="molecule type" value="Genomic_DNA"/>
</dbReference>
<comment type="caution">
    <text evidence="1">The sequence shown here is derived from an EMBL/GenBank/DDBJ whole genome shotgun (WGS) entry which is preliminary data.</text>
</comment>
<accession>A0A9Q1EJF6</accession>
<dbReference type="AlphaFoldDB" id="A0A9Q1EJF6"/>
<dbReference type="Proteomes" id="UP001152622">
    <property type="component" value="Chromosome 16"/>
</dbReference>